<protein>
    <submittedName>
        <fullName evidence="13">ABC-type amino acid transport substrate-binding protein</fullName>
    </submittedName>
</protein>
<keyword evidence="11" id="KW-0732">Signal</keyword>
<dbReference type="Pfam" id="PF00497">
    <property type="entry name" value="SBP_bac_3"/>
    <property type="match status" value="1"/>
</dbReference>
<evidence type="ECO:0000256" key="11">
    <source>
        <dbReference type="SAM" id="SignalP"/>
    </source>
</evidence>
<feature type="transmembrane region" description="Helical" evidence="10">
    <location>
        <begin position="157"/>
        <end position="179"/>
    </location>
</feature>
<dbReference type="EMBL" id="JACHHU010000016">
    <property type="protein sequence ID" value="MBB6543607.1"/>
    <property type="molecule type" value="Genomic_DNA"/>
</dbReference>
<evidence type="ECO:0000256" key="9">
    <source>
        <dbReference type="ARBA" id="ARBA00023303"/>
    </source>
</evidence>
<dbReference type="Pfam" id="PF00060">
    <property type="entry name" value="Lig_chan"/>
    <property type="match status" value="1"/>
</dbReference>
<evidence type="ECO:0000256" key="4">
    <source>
        <dbReference type="ARBA" id="ARBA00022989"/>
    </source>
</evidence>
<keyword evidence="9" id="KW-0407">Ion channel</keyword>
<dbReference type="SMART" id="SM00062">
    <property type="entry name" value="PBPb"/>
    <property type="match status" value="1"/>
</dbReference>
<keyword evidence="2" id="KW-0813">Transport</keyword>
<name>A0A7X0NHM9_9GAMM</name>
<keyword evidence="4 10" id="KW-1133">Transmembrane helix</keyword>
<organism evidence="13 14">
    <name type="scientific">Thalassotalea piscium</name>
    <dbReference type="NCBI Taxonomy" id="1230533"/>
    <lineage>
        <taxon>Bacteria</taxon>
        <taxon>Pseudomonadati</taxon>
        <taxon>Pseudomonadota</taxon>
        <taxon>Gammaproteobacteria</taxon>
        <taxon>Alteromonadales</taxon>
        <taxon>Colwelliaceae</taxon>
        <taxon>Thalassotalea</taxon>
    </lineage>
</organism>
<dbReference type="InterPro" id="IPR015683">
    <property type="entry name" value="Ionotropic_Glu_rcpt"/>
</dbReference>
<keyword evidence="6 10" id="KW-0472">Membrane</keyword>
<dbReference type="Proteomes" id="UP000537141">
    <property type="component" value="Unassembled WGS sequence"/>
</dbReference>
<evidence type="ECO:0000256" key="6">
    <source>
        <dbReference type="ARBA" id="ARBA00023136"/>
    </source>
</evidence>
<keyword evidence="7" id="KW-0675">Receptor</keyword>
<evidence type="ECO:0000256" key="10">
    <source>
        <dbReference type="SAM" id="Phobius"/>
    </source>
</evidence>
<feature type="transmembrane region" description="Helical" evidence="10">
    <location>
        <begin position="224"/>
        <end position="248"/>
    </location>
</feature>
<dbReference type="GO" id="GO:0016020">
    <property type="term" value="C:membrane"/>
    <property type="evidence" value="ECO:0007669"/>
    <property type="project" value="UniProtKB-SubCell"/>
</dbReference>
<feature type="chain" id="PRO_5030526250" evidence="11">
    <location>
        <begin position="30"/>
        <end position="378"/>
    </location>
</feature>
<feature type="signal peptide" evidence="11">
    <location>
        <begin position="1"/>
        <end position="29"/>
    </location>
</feature>
<evidence type="ECO:0000256" key="7">
    <source>
        <dbReference type="ARBA" id="ARBA00023170"/>
    </source>
</evidence>
<dbReference type="InterPro" id="IPR001320">
    <property type="entry name" value="Iontro_rcpt_C"/>
</dbReference>
<comment type="caution">
    <text evidence="13">The sequence shown here is derived from an EMBL/GenBank/DDBJ whole genome shotgun (WGS) entry which is preliminary data.</text>
</comment>
<dbReference type="PANTHER" id="PTHR18966">
    <property type="entry name" value="IONOTROPIC GLUTAMATE RECEPTOR"/>
    <property type="match status" value="1"/>
</dbReference>
<dbReference type="Gene3D" id="1.10.287.70">
    <property type="match status" value="1"/>
</dbReference>
<comment type="subcellular location">
    <subcellularLocation>
        <location evidence="1">Membrane</location>
        <topology evidence="1">Multi-pass membrane protein</topology>
    </subcellularLocation>
</comment>
<gene>
    <name evidence="13" type="ORF">HNQ55_002128</name>
</gene>
<reference evidence="13 14" key="1">
    <citation type="submission" date="2020-08" db="EMBL/GenBank/DDBJ databases">
        <title>Genomic Encyclopedia of Type Strains, Phase IV (KMG-IV): sequencing the most valuable type-strain genomes for metagenomic binning, comparative biology and taxonomic classification.</title>
        <authorList>
            <person name="Goeker M."/>
        </authorList>
    </citation>
    <scope>NUCLEOTIDE SEQUENCE [LARGE SCALE GENOMIC DNA]</scope>
    <source>
        <strain evidence="13 14">DSM 26287</strain>
    </source>
</reference>
<keyword evidence="8" id="KW-0325">Glycoprotein</keyword>
<dbReference type="AlphaFoldDB" id="A0A7X0NHM9"/>
<proteinExistence type="predicted"/>
<accession>A0A7X0NHM9</accession>
<dbReference type="PRINTS" id="PR00169">
    <property type="entry name" value="KCHANNEL"/>
</dbReference>
<keyword evidence="3 10" id="KW-0812">Transmembrane</keyword>
<dbReference type="RefSeq" id="WP_184424388.1">
    <property type="nucleotide sequence ID" value="NZ_AP027362.1"/>
</dbReference>
<dbReference type="InterPro" id="IPR001638">
    <property type="entry name" value="Solute-binding_3/MltF_N"/>
</dbReference>
<dbReference type="GO" id="GO:0015276">
    <property type="term" value="F:ligand-gated monoatomic ion channel activity"/>
    <property type="evidence" value="ECO:0007669"/>
    <property type="project" value="InterPro"/>
</dbReference>
<keyword evidence="14" id="KW-1185">Reference proteome</keyword>
<evidence type="ECO:0000256" key="5">
    <source>
        <dbReference type="ARBA" id="ARBA00023065"/>
    </source>
</evidence>
<evidence type="ECO:0000256" key="2">
    <source>
        <dbReference type="ARBA" id="ARBA00022448"/>
    </source>
</evidence>
<evidence type="ECO:0000256" key="3">
    <source>
        <dbReference type="ARBA" id="ARBA00022692"/>
    </source>
</evidence>
<dbReference type="SUPFAM" id="SSF53850">
    <property type="entry name" value="Periplasmic binding protein-like II"/>
    <property type="match status" value="1"/>
</dbReference>
<dbReference type="Gene3D" id="3.40.190.10">
    <property type="entry name" value="Periplasmic binding protein-like II"/>
    <property type="match status" value="2"/>
</dbReference>
<keyword evidence="5" id="KW-0406">Ion transport</keyword>
<evidence type="ECO:0000313" key="14">
    <source>
        <dbReference type="Proteomes" id="UP000537141"/>
    </source>
</evidence>
<evidence type="ECO:0000256" key="8">
    <source>
        <dbReference type="ARBA" id="ARBA00023180"/>
    </source>
</evidence>
<evidence type="ECO:0000313" key="13">
    <source>
        <dbReference type="EMBL" id="MBB6543607.1"/>
    </source>
</evidence>
<dbReference type="SUPFAM" id="SSF81324">
    <property type="entry name" value="Voltage-gated potassium channels"/>
    <property type="match status" value="1"/>
</dbReference>
<evidence type="ECO:0000259" key="12">
    <source>
        <dbReference type="SMART" id="SM00062"/>
    </source>
</evidence>
<feature type="domain" description="Solute-binding protein family 3/N-terminal" evidence="12">
    <location>
        <begin position="49"/>
        <end position="377"/>
    </location>
</feature>
<evidence type="ECO:0000256" key="1">
    <source>
        <dbReference type="ARBA" id="ARBA00004141"/>
    </source>
</evidence>
<sequence length="378" mass="41558">MINRSIIKPLWQRSLLTLCLLCITILANAQSVTEAEPVQNLNKTSAAKTLVIGVKTAPPFAKADGVSYSGLAIDLWKEIADEQGWEYRFKEYDLEGLLDATTRGEIDVGLGAITATSERAHRMDFTHTITSSGLSVAVRSEWSSGWLAVLTALASPAFLKVISMLVLLLLFVGFIAWLFEHKDNPDQFGGSRANGLFSGFWWAIVTMTTVGYGDVAPKTVAGRLIGVVWMLTALIIVSFFTASITSALTIGQLNSKLRNANDLASMNIASVTGSTSASWLKNRKLKYTQESTLNLALKQLADGKVDAVVYDAPLLRWTINQEFSGKLQVLPITLVRQDYVFALPDESKIRELINASLLQRINSPDWPDRVATYFDGYK</sequence>
<feature type="transmembrane region" description="Helical" evidence="10">
    <location>
        <begin position="191"/>
        <end position="212"/>
    </location>
</feature>